<gene>
    <name evidence="1" type="ORF">CHC_T00004864001</name>
</gene>
<evidence type="ECO:0000313" key="2">
    <source>
        <dbReference type="Proteomes" id="UP000012073"/>
    </source>
</evidence>
<dbReference type="Proteomes" id="UP000012073">
    <property type="component" value="Unassembled WGS sequence"/>
</dbReference>
<keyword evidence="2" id="KW-1185">Reference proteome</keyword>
<name>R7QGI2_CHOCR</name>
<protein>
    <submittedName>
        <fullName evidence="1">Uncharacterized protein</fullName>
    </submittedName>
</protein>
<accession>R7QGI2</accession>
<dbReference type="RefSeq" id="XP_005716380.1">
    <property type="nucleotide sequence ID" value="XM_005716323.1"/>
</dbReference>
<organism evidence="1 2">
    <name type="scientific">Chondrus crispus</name>
    <name type="common">Carrageen Irish moss</name>
    <name type="synonym">Polymorpha crispa</name>
    <dbReference type="NCBI Taxonomy" id="2769"/>
    <lineage>
        <taxon>Eukaryota</taxon>
        <taxon>Rhodophyta</taxon>
        <taxon>Florideophyceae</taxon>
        <taxon>Rhodymeniophycidae</taxon>
        <taxon>Gigartinales</taxon>
        <taxon>Gigartinaceae</taxon>
        <taxon>Chondrus</taxon>
    </lineage>
</organism>
<dbReference type="AlphaFoldDB" id="R7QGI2"/>
<dbReference type="KEGG" id="ccp:CHC_T00004864001"/>
<dbReference type="Gramene" id="CDF36561">
    <property type="protein sequence ID" value="CDF36561"/>
    <property type="gene ID" value="CHC_T00004864001"/>
</dbReference>
<sequence>MRTLFFSLGCFLETPLACSRRAERSLVKLECSLSSRPCWKH</sequence>
<evidence type="ECO:0000313" key="1">
    <source>
        <dbReference type="EMBL" id="CDF36561.1"/>
    </source>
</evidence>
<reference evidence="2" key="1">
    <citation type="journal article" date="2013" name="Proc. Natl. Acad. Sci. U.S.A.">
        <title>Genome structure and metabolic features in the red seaweed Chondrus crispus shed light on evolution of the Archaeplastida.</title>
        <authorList>
            <person name="Collen J."/>
            <person name="Porcel B."/>
            <person name="Carre W."/>
            <person name="Ball S.G."/>
            <person name="Chaparro C."/>
            <person name="Tonon T."/>
            <person name="Barbeyron T."/>
            <person name="Michel G."/>
            <person name="Noel B."/>
            <person name="Valentin K."/>
            <person name="Elias M."/>
            <person name="Artiguenave F."/>
            <person name="Arun A."/>
            <person name="Aury J.M."/>
            <person name="Barbosa-Neto J.F."/>
            <person name="Bothwell J.H."/>
            <person name="Bouget F.Y."/>
            <person name="Brillet L."/>
            <person name="Cabello-Hurtado F."/>
            <person name="Capella-Gutierrez S."/>
            <person name="Charrier B."/>
            <person name="Cladiere L."/>
            <person name="Cock J.M."/>
            <person name="Coelho S.M."/>
            <person name="Colleoni C."/>
            <person name="Czjzek M."/>
            <person name="Da Silva C."/>
            <person name="Delage L."/>
            <person name="Denoeud F."/>
            <person name="Deschamps P."/>
            <person name="Dittami S.M."/>
            <person name="Gabaldon T."/>
            <person name="Gachon C.M."/>
            <person name="Groisillier A."/>
            <person name="Herve C."/>
            <person name="Jabbari K."/>
            <person name="Katinka M."/>
            <person name="Kloareg B."/>
            <person name="Kowalczyk N."/>
            <person name="Labadie K."/>
            <person name="Leblanc C."/>
            <person name="Lopez P.J."/>
            <person name="McLachlan D.H."/>
            <person name="Meslet-Cladiere L."/>
            <person name="Moustafa A."/>
            <person name="Nehr Z."/>
            <person name="Nyvall Collen P."/>
            <person name="Panaud O."/>
            <person name="Partensky F."/>
            <person name="Poulain J."/>
            <person name="Rensing S.A."/>
            <person name="Rousvoal S."/>
            <person name="Samson G."/>
            <person name="Symeonidi A."/>
            <person name="Weissenbach J."/>
            <person name="Zambounis A."/>
            <person name="Wincker P."/>
            <person name="Boyen C."/>
        </authorList>
    </citation>
    <scope>NUCLEOTIDE SEQUENCE [LARGE SCALE GENOMIC DNA]</scope>
    <source>
        <strain evidence="2">cv. Stackhouse</strain>
    </source>
</reference>
<proteinExistence type="predicted"/>
<dbReference type="GeneID" id="17324097"/>
<dbReference type="EMBL" id="HG001788">
    <property type="protein sequence ID" value="CDF36561.1"/>
    <property type="molecule type" value="Genomic_DNA"/>
</dbReference>